<evidence type="ECO:0000313" key="12">
    <source>
        <dbReference type="EMBL" id="KAJ8315944.1"/>
    </source>
</evidence>
<dbReference type="InterPro" id="IPR057973">
    <property type="entry name" value="TMEM218_N"/>
</dbReference>
<feature type="transmembrane region" description="Helical" evidence="10">
    <location>
        <begin position="6"/>
        <end position="28"/>
    </location>
</feature>
<keyword evidence="13" id="KW-1185">Reference proteome</keyword>
<comment type="subcellular location">
    <subcellularLocation>
        <location evidence="2">Cell projection</location>
        <location evidence="2">Cilium</location>
    </subcellularLocation>
    <subcellularLocation>
        <location evidence="3">Membrane</location>
        <topology evidence="3">Multi-pass membrane protein</topology>
    </subcellularLocation>
</comment>
<name>A0ABQ9FF78_TEGGR</name>
<feature type="transmembrane region" description="Helical" evidence="10">
    <location>
        <begin position="76"/>
        <end position="100"/>
    </location>
</feature>
<evidence type="ECO:0000256" key="3">
    <source>
        <dbReference type="ARBA" id="ARBA00004141"/>
    </source>
</evidence>
<feature type="domain" description="Transmembrane protein 218 N-terminal" evidence="11">
    <location>
        <begin position="3"/>
        <end position="58"/>
    </location>
</feature>
<organism evidence="12 13">
    <name type="scientific">Tegillarca granosa</name>
    <name type="common">Malaysian cockle</name>
    <name type="synonym">Anadara granosa</name>
    <dbReference type="NCBI Taxonomy" id="220873"/>
    <lineage>
        <taxon>Eukaryota</taxon>
        <taxon>Metazoa</taxon>
        <taxon>Spiralia</taxon>
        <taxon>Lophotrochozoa</taxon>
        <taxon>Mollusca</taxon>
        <taxon>Bivalvia</taxon>
        <taxon>Autobranchia</taxon>
        <taxon>Pteriomorphia</taxon>
        <taxon>Arcoida</taxon>
        <taxon>Arcoidea</taxon>
        <taxon>Arcidae</taxon>
        <taxon>Tegillarca</taxon>
    </lineage>
</organism>
<comment type="similarity">
    <text evidence="4">Belongs to the TMEM218 family.</text>
</comment>
<dbReference type="PANTHER" id="PTHR31622">
    <property type="entry name" value="TRANSMEMBRANE PROTEIN 218"/>
    <property type="match status" value="1"/>
</dbReference>
<feature type="transmembrane region" description="Helical" evidence="10">
    <location>
        <begin position="35"/>
        <end position="56"/>
    </location>
</feature>
<evidence type="ECO:0000256" key="8">
    <source>
        <dbReference type="ARBA" id="ARBA00023136"/>
    </source>
</evidence>
<comment type="function">
    <text evidence="1">May be involved in ciliary biogenesis or function.</text>
</comment>
<dbReference type="Proteomes" id="UP001217089">
    <property type="component" value="Unassembled WGS sequence"/>
</dbReference>
<evidence type="ECO:0000256" key="9">
    <source>
        <dbReference type="ARBA" id="ARBA00023273"/>
    </source>
</evidence>
<evidence type="ECO:0000256" key="6">
    <source>
        <dbReference type="ARBA" id="ARBA00022692"/>
    </source>
</evidence>
<dbReference type="Pfam" id="PF25810">
    <property type="entry name" value="TMEM218_N"/>
    <property type="match status" value="1"/>
</dbReference>
<keyword evidence="6 10" id="KW-0812">Transmembrane</keyword>
<dbReference type="PANTHER" id="PTHR31622:SF1">
    <property type="entry name" value="TRANSMEMBRANE PROTEIN 218"/>
    <property type="match status" value="1"/>
</dbReference>
<proteinExistence type="inferred from homology"/>
<evidence type="ECO:0000256" key="5">
    <source>
        <dbReference type="ARBA" id="ARBA00015054"/>
    </source>
</evidence>
<evidence type="ECO:0000256" key="4">
    <source>
        <dbReference type="ARBA" id="ARBA00010775"/>
    </source>
</evidence>
<keyword evidence="7 10" id="KW-1133">Transmembrane helix</keyword>
<gene>
    <name evidence="12" type="ORF">KUTeg_005958</name>
</gene>
<evidence type="ECO:0000259" key="11">
    <source>
        <dbReference type="Pfam" id="PF25810"/>
    </source>
</evidence>
<dbReference type="EMBL" id="JARBDR010000328">
    <property type="protein sequence ID" value="KAJ8315944.1"/>
    <property type="molecule type" value="Genomic_DNA"/>
</dbReference>
<evidence type="ECO:0000256" key="10">
    <source>
        <dbReference type="SAM" id="Phobius"/>
    </source>
</evidence>
<evidence type="ECO:0000256" key="1">
    <source>
        <dbReference type="ARBA" id="ARBA00003173"/>
    </source>
</evidence>
<dbReference type="InterPro" id="IPR026771">
    <property type="entry name" value="Tmem218"/>
</dbReference>
<evidence type="ECO:0000313" key="13">
    <source>
        <dbReference type="Proteomes" id="UP001217089"/>
    </source>
</evidence>
<protein>
    <recommendedName>
        <fullName evidence="5">Transmembrane protein 218</fullName>
    </recommendedName>
</protein>
<evidence type="ECO:0000256" key="2">
    <source>
        <dbReference type="ARBA" id="ARBA00004138"/>
    </source>
</evidence>
<accession>A0ABQ9FF78</accession>
<keyword evidence="9" id="KW-0966">Cell projection</keyword>
<sequence>MALVLGVGIGIFVLTFFWALAVVSCIAFSRAQGGLSYAGFGIVALVSLLTVVLLVLPREPETPSLEEVIKVYDYSIIYRYLLISGCALFLLIGLIAYLVIHIMEPIYAKPIRRLRM</sequence>
<keyword evidence="8 10" id="KW-0472">Membrane</keyword>
<reference evidence="12 13" key="1">
    <citation type="submission" date="2022-12" db="EMBL/GenBank/DDBJ databases">
        <title>Chromosome-level genome of Tegillarca granosa.</title>
        <authorList>
            <person name="Kim J."/>
        </authorList>
    </citation>
    <scope>NUCLEOTIDE SEQUENCE [LARGE SCALE GENOMIC DNA]</scope>
    <source>
        <strain evidence="12">Teg-2019</strain>
        <tissue evidence="12">Adductor muscle</tissue>
    </source>
</reference>
<comment type="caution">
    <text evidence="12">The sequence shown here is derived from an EMBL/GenBank/DDBJ whole genome shotgun (WGS) entry which is preliminary data.</text>
</comment>
<evidence type="ECO:0000256" key="7">
    <source>
        <dbReference type="ARBA" id="ARBA00022989"/>
    </source>
</evidence>